<reference evidence="1 2" key="1">
    <citation type="journal article" date="2016" name="Virology">
        <title>The genome of AR9, a giant transducing Bacillus phage encoding two multisubunit RNA polymerases.</title>
        <authorList>
            <person name="Lavysh D."/>
            <person name="Sokolova M."/>
            <person name="Minakhin L."/>
            <person name="Yakunina M."/>
            <person name="Artamonova T."/>
            <person name="Kozyavkin S."/>
            <person name="Makarova K.S."/>
            <person name="Koonin E.V."/>
            <person name="Severinov K."/>
        </authorList>
    </citation>
    <scope>NUCLEOTIDE SEQUENCE [LARGE SCALE GENOMIC DNA]</scope>
</reference>
<sequence length="130" mass="15307">MKVVRSISNVEIQPESVNYMNNLFSCYTEENDIPYHLTINNPVIHMYPKEDTYGEDGKLYGFIDALRFTVDIYDPEKKIVYRDNRLRDVIKTNDSKIKSISYFKDLSTMISFDGSHMLHPNYIELLVEKI</sequence>
<dbReference type="Proteomes" id="UP000202618">
    <property type="component" value="Segment"/>
</dbReference>
<dbReference type="GeneID" id="29058805"/>
<protein>
    <submittedName>
        <fullName evidence="1">Uncharacterized protein</fullName>
    </submittedName>
</protein>
<organism evidence="1 2">
    <name type="scientific">Bacillus phage AR9</name>
    <dbReference type="NCBI Taxonomy" id="1815509"/>
    <lineage>
        <taxon>Viruses</taxon>
        <taxon>Duplodnaviria</taxon>
        <taxon>Heunggongvirae</taxon>
        <taxon>Uroviricota</taxon>
        <taxon>Caudoviricetes</taxon>
        <taxon>Takahashivirus</taxon>
        <taxon>Bacillus phage PBS1</taxon>
    </lineage>
</organism>
<evidence type="ECO:0000313" key="2">
    <source>
        <dbReference type="Proteomes" id="UP000202618"/>
    </source>
</evidence>
<name>A0A172JHZ7_BPPB1</name>
<evidence type="ECO:0000313" key="1">
    <source>
        <dbReference type="EMBL" id="AMS01171.1"/>
    </source>
</evidence>
<accession>A0A172JHZ7</accession>
<dbReference type="KEGG" id="vg:29058805"/>
<dbReference type="EMBL" id="KU878088">
    <property type="protein sequence ID" value="AMS01171.1"/>
    <property type="molecule type" value="Genomic_DNA"/>
</dbReference>
<dbReference type="RefSeq" id="YP_009282991.1">
    <property type="nucleotide sequence ID" value="NC_031039.1"/>
</dbReference>
<proteinExistence type="predicted"/>
<gene>
    <name evidence="1" type="ORF">AR9_g087</name>
</gene>